<accession>E6U7Q4</accession>
<feature type="transmembrane region" description="Helical" evidence="1">
    <location>
        <begin position="58"/>
        <end position="81"/>
    </location>
</feature>
<reference evidence="2 3" key="1">
    <citation type="submission" date="2010-12" db="EMBL/GenBank/DDBJ databases">
        <title>Complete sequence of Ethanoligenens harbinense YUAN-3.</title>
        <authorList>
            <person name="Lucas S."/>
            <person name="Copeland A."/>
            <person name="Lapidus A."/>
            <person name="Cheng J.-F."/>
            <person name="Bruce D."/>
            <person name="Goodwin L."/>
            <person name="Pitluck S."/>
            <person name="Chertkov O."/>
            <person name="Misra M."/>
            <person name="Detter J.C."/>
            <person name="Han C."/>
            <person name="Tapia R."/>
            <person name="Land M."/>
            <person name="Hauser L."/>
            <person name="Jeffries C."/>
            <person name="Kyrpides N."/>
            <person name="Ivanova N."/>
            <person name="Mikhailova N."/>
            <person name="Wang A."/>
            <person name="Mouttaki H."/>
            <person name="He Z."/>
            <person name="Zhou J."/>
            <person name="Hemme C.L."/>
            <person name="Woyke T."/>
        </authorList>
    </citation>
    <scope>NUCLEOTIDE SEQUENCE [LARGE SCALE GENOMIC DNA]</scope>
    <source>
        <strain evidence="3">DSM 18485 / JCM 12961 / CGMCC 1.5033 / YUAN-3</strain>
    </source>
</reference>
<name>E6U7Q4_ETHHY</name>
<gene>
    <name evidence="2" type="ordered locus">Ethha_2684</name>
</gene>
<dbReference type="RefSeq" id="WP_013486520.1">
    <property type="nucleotide sequence ID" value="NC_014828.1"/>
</dbReference>
<dbReference type="KEGG" id="eha:Ethha_2684"/>
<feature type="transmembrane region" description="Helical" evidence="1">
    <location>
        <begin position="21"/>
        <end position="46"/>
    </location>
</feature>
<keyword evidence="3" id="KW-1185">Reference proteome</keyword>
<dbReference type="HOGENOM" id="CLU_2478702_0_0_9"/>
<evidence type="ECO:0000313" key="3">
    <source>
        <dbReference type="Proteomes" id="UP000001551"/>
    </source>
</evidence>
<dbReference type="AlphaFoldDB" id="E6U7Q4"/>
<keyword evidence="1" id="KW-0812">Transmembrane</keyword>
<dbReference type="Proteomes" id="UP000001551">
    <property type="component" value="Chromosome"/>
</dbReference>
<evidence type="ECO:0000313" key="2">
    <source>
        <dbReference type="EMBL" id="ADU28177.1"/>
    </source>
</evidence>
<evidence type="ECO:0000256" key="1">
    <source>
        <dbReference type="SAM" id="Phobius"/>
    </source>
</evidence>
<sequence length="87" mass="9681">MQFLRTLFTNLRQMEPLTVTMLTDGFRLSCGLLAMAILFTLLLGHVGDYMTMLSNIKGAFSAAFGVFDATVIASLLGDLYIKERRRA</sequence>
<keyword evidence="1" id="KW-0472">Membrane</keyword>
<protein>
    <submittedName>
        <fullName evidence="2">Uncharacterized protein</fullName>
    </submittedName>
</protein>
<keyword evidence="1" id="KW-1133">Transmembrane helix</keyword>
<dbReference type="EMBL" id="CP002400">
    <property type="protein sequence ID" value="ADU28177.1"/>
    <property type="molecule type" value="Genomic_DNA"/>
</dbReference>
<proteinExistence type="predicted"/>
<organism evidence="2 3">
    <name type="scientific">Ethanoligenens harbinense (strain DSM 18485 / JCM 12961 / CGMCC 1.5033 / YUAN-3)</name>
    <dbReference type="NCBI Taxonomy" id="663278"/>
    <lineage>
        <taxon>Bacteria</taxon>
        <taxon>Bacillati</taxon>
        <taxon>Bacillota</taxon>
        <taxon>Clostridia</taxon>
        <taxon>Eubacteriales</taxon>
        <taxon>Oscillospiraceae</taxon>
        <taxon>Ethanoligenens</taxon>
    </lineage>
</organism>